<evidence type="ECO:0000256" key="1">
    <source>
        <dbReference type="ARBA" id="ARBA00023054"/>
    </source>
</evidence>
<dbReference type="Gene3D" id="3.40.50.300">
    <property type="entry name" value="P-loop containing nucleotide triphosphate hydrolases"/>
    <property type="match status" value="2"/>
</dbReference>
<dbReference type="Proteomes" id="UP000256977">
    <property type="component" value="Unassembled WGS sequence"/>
</dbReference>
<sequence length="957" mass="110724">MIKDFSTAYWGLLPTTSRPYPAHPKVNAFVGASGHGKTTIMDGLRLLLGDAKFENNRDALHYMHDKSKWAVVRASFYNEPVERVRPFESAGFQGDEVTCCCLVTVNSNGRLEKEYYVFNGVFTDIIDLGTKPKAYSQSLKTQKQYKQILEECLGVTPAFRNLMSMNPTTVKNLVHLDANDLFLKVFELKGVKKIHDNYRAAKDELGRQEVNLHQTQNSLNEGVETFEHLQLKSEKFKENQSNRIKLYSVKQKTLKVEFWESKVAIQACEEKNSNLKNEINTKQDKKVDLGVQSTTIQTEILRMEAEKEQCKIAVSKLQREIVNLSGKVGELASDRKKINQEVLRLQEIKPLDRERFVQDHIEAMEILEVARNDWRNDKDKLDSLQKRKKDLDQSRPYPDHVYQFTSRLIENKIENILLADAISLKPEYEKWQLAVEAYLGNERFRIIVNQDQEIEAKRLQEEYRYTSRMSIPKPEVLSHSKRNITYPTIRSVINVAHPDKVGGYISRLNDIYLVETVEEGHSLQKQGLTSITIKGLQQDYDGSIFRKHHRLCCGRMALEKERALTEIEIKNQREIVKEKETLVREYENELNRLQTIINEQNELYNLPGMENYINILNSTYRALSDEKCNKENECIGLNNKQEEIEKLLTEGKITAAVYSEQEKQCTQEIERLAHEIRVVVQEMEIKRQDLEEIKQKLFMIGVSEDDIEFIPQDISTPDFKNEKGEIYSSKELKKESERLIENINSFIRENPDIDDTVVELVKTQEALVNQLQYRFNKIKEERDNWEQECNNSLAALQGHIKETMKDFIEEFHMIADLIGANATGRLEPRGEDPDLWELYLSIGFDGKKPALINSPELSSGQRARTSLLVLLAAVSSKRRGEKLSIMFLDEPNAEVDDYSGNDIGQVFQVTDIQYFITHQIGESLKSIQWINHSFLCSQCPPDSDFARPLLVQKMRTD</sequence>
<keyword evidence="1 2" id="KW-0175">Coiled coil</keyword>
<organism evidence="3 4">
    <name type="scientific">Cohnella phaseoli</name>
    <dbReference type="NCBI Taxonomy" id="456490"/>
    <lineage>
        <taxon>Bacteria</taxon>
        <taxon>Bacillati</taxon>
        <taxon>Bacillota</taxon>
        <taxon>Bacilli</taxon>
        <taxon>Bacillales</taxon>
        <taxon>Paenibacillaceae</taxon>
        <taxon>Cohnella</taxon>
    </lineage>
</organism>
<feature type="coiled-coil region" evidence="2">
    <location>
        <begin position="569"/>
        <end position="603"/>
    </location>
</feature>
<dbReference type="SUPFAM" id="SSF52540">
    <property type="entry name" value="P-loop containing nucleoside triphosphate hydrolases"/>
    <property type="match status" value="1"/>
</dbReference>
<gene>
    <name evidence="3" type="ORF">DFP98_1639</name>
</gene>
<name>A0A3D9HQN4_9BACL</name>
<dbReference type="GO" id="GO:0005524">
    <property type="term" value="F:ATP binding"/>
    <property type="evidence" value="ECO:0007669"/>
    <property type="project" value="InterPro"/>
</dbReference>
<dbReference type="EMBL" id="QRDZ01000063">
    <property type="protein sequence ID" value="RED51780.1"/>
    <property type="molecule type" value="Genomic_DNA"/>
</dbReference>
<dbReference type="InterPro" id="IPR027417">
    <property type="entry name" value="P-loop_NTPase"/>
</dbReference>
<dbReference type="OrthoDB" id="9795626at2"/>
<dbReference type="PANTHER" id="PTHR32182">
    <property type="entry name" value="DNA REPLICATION AND REPAIR PROTEIN RECF"/>
    <property type="match status" value="1"/>
</dbReference>
<feature type="coiled-coil region" evidence="2">
    <location>
        <begin position="265"/>
        <end position="327"/>
    </location>
</feature>
<protein>
    <submittedName>
        <fullName evidence="3">Chromosome segregation ATPase</fullName>
    </submittedName>
</protein>
<dbReference type="PANTHER" id="PTHR32182:SF22">
    <property type="entry name" value="ATP-DEPENDENT ENDONUCLEASE, OLD FAMILY-RELATED"/>
    <property type="match status" value="1"/>
</dbReference>
<evidence type="ECO:0000256" key="2">
    <source>
        <dbReference type="SAM" id="Coils"/>
    </source>
</evidence>
<comment type="caution">
    <text evidence="3">The sequence shown here is derived from an EMBL/GenBank/DDBJ whole genome shotgun (WGS) entry which is preliminary data.</text>
</comment>
<evidence type="ECO:0000313" key="4">
    <source>
        <dbReference type="Proteomes" id="UP000256977"/>
    </source>
</evidence>
<reference evidence="3 4" key="1">
    <citation type="submission" date="2018-07" db="EMBL/GenBank/DDBJ databases">
        <title>Genomic Encyclopedia of Type Strains, Phase III (KMG-III): the genomes of soil and plant-associated and newly described type strains.</title>
        <authorList>
            <person name="Whitman W."/>
        </authorList>
    </citation>
    <scope>NUCLEOTIDE SEQUENCE [LARGE SCALE GENOMIC DNA]</scope>
    <source>
        <strain evidence="3 4">CECT 7287</strain>
    </source>
</reference>
<dbReference type="GO" id="GO:0000731">
    <property type="term" value="P:DNA synthesis involved in DNA repair"/>
    <property type="evidence" value="ECO:0007669"/>
    <property type="project" value="TreeGrafter"/>
</dbReference>
<dbReference type="InterPro" id="IPR036277">
    <property type="entry name" value="SMC_hinge_sf"/>
</dbReference>
<keyword evidence="4" id="KW-1185">Reference proteome</keyword>
<dbReference type="RefSeq" id="WP_116065916.1">
    <property type="nucleotide sequence ID" value="NZ_QRDZ01000063.1"/>
</dbReference>
<proteinExistence type="predicted"/>
<evidence type="ECO:0000313" key="3">
    <source>
        <dbReference type="EMBL" id="RED51780.1"/>
    </source>
</evidence>
<feature type="coiled-coil region" evidence="2">
    <location>
        <begin position="729"/>
        <end position="795"/>
    </location>
</feature>
<dbReference type="AlphaFoldDB" id="A0A3D9HQN4"/>
<dbReference type="SUPFAM" id="SSF75553">
    <property type="entry name" value="Smc hinge domain"/>
    <property type="match status" value="1"/>
</dbReference>
<dbReference type="GO" id="GO:0006302">
    <property type="term" value="P:double-strand break repair"/>
    <property type="evidence" value="ECO:0007669"/>
    <property type="project" value="TreeGrafter"/>
</dbReference>
<dbReference type="GO" id="GO:0005694">
    <property type="term" value="C:chromosome"/>
    <property type="evidence" value="ECO:0007669"/>
    <property type="project" value="InterPro"/>
</dbReference>
<dbReference type="GO" id="GO:0051276">
    <property type="term" value="P:chromosome organization"/>
    <property type="evidence" value="ECO:0007669"/>
    <property type="project" value="InterPro"/>
</dbReference>
<accession>A0A3D9HQN4</accession>
<dbReference type="CDD" id="cd00267">
    <property type="entry name" value="ABC_ATPase"/>
    <property type="match status" value="1"/>
</dbReference>